<dbReference type="AlphaFoldDB" id="A0A6B0GR89"/>
<protein>
    <submittedName>
        <fullName evidence="1">Uncharacterized protein</fullName>
    </submittedName>
</protein>
<dbReference type="EMBL" id="WSZK01000030">
    <property type="protein sequence ID" value="MWG36109.1"/>
    <property type="molecule type" value="Genomic_DNA"/>
</dbReference>
<evidence type="ECO:0000313" key="1">
    <source>
        <dbReference type="EMBL" id="MWG36109.1"/>
    </source>
</evidence>
<keyword evidence="2" id="KW-1185">Reference proteome</keyword>
<organism evidence="1 2">
    <name type="scientific">Halomarina oriensis</name>
    <dbReference type="NCBI Taxonomy" id="671145"/>
    <lineage>
        <taxon>Archaea</taxon>
        <taxon>Methanobacteriati</taxon>
        <taxon>Methanobacteriota</taxon>
        <taxon>Stenosarchaea group</taxon>
        <taxon>Halobacteria</taxon>
        <taxon>Halobacteriales</taxon>
        <taxon>Natronomonadaceae</taxon>
        <taxon>Halomarina</taxon>
    </lineage>
</organism>
<dbReference type="Proteomes" id="UP000451471">
    <property type="component" value="Unassembled WGS sequence"/>
</dbReference>
<name>A0A6B0GR89_9EURY</name>
<dbReference type="RefSeq" id="WP_158205765.1">
    <property type="nucleotide sequence ID" value="NZ_WSZK01000030.1"/>
</dbReference>
<accession>A0A6B0GR89</accession>
<reference evidence="1 2" key="1">
    <citation type="submission" date="2019-12" db="EMBL/GenBank/DDBJ databases">
        <title>Halocatena pleomorpha gen. nov. sp. nov., an extremely halophilic archaeon of family Halobacteriaceae isolated from saltpan soil.</title>
        <authorList>
            <person name="Pal Y."/>
            <person name="Verma A."/>
            <person name="Krishnamurthi S."/>
            <person name="Kumar P."/>
        </authorList>
    </citation>
    <scope>NUCLEOTIDE SEQUENCE [LARGE SCALE GENOMIC DNA]</scope>
    <source>
        <strain evidence="1 2">JCM 16495</strain>
    </source>
</reference>
<gene>
    <name evidence="1" type="ORF">GQS65_16715</name>
</gene>
<comment type="caution">
    <text evidence="1">The sequence shown here is derived from an EMBL/GenBank/DDBJ whole genome shotgun (WGS) entry which is preliminary data.</text>
</comment>
<sequence>MSDTSQDRRLERVEHILGSGSGVLGFAIDGQNQYETWVGVEDAEWTVYGVKSVENAEEDRFVMYPEEDYFICEITSEKSGGEDKSVQCWSE</sequence>
<dbReference type="OrthoDB" id="189801at2157"/>
<evidence type="ECO:0000313" key="2">
    <source>
        <dbReference type="Proteomes" id="UP000451471"/>
    </source>
</evidence>
<proteinExistence type="predicted"/>